<evidence type="ECO:0000313" key="2">
    <source>
        <dbReference type="EMBL" id="SVD02195.1"/>
    </source>
</evidence>
<proteinExistence type="predicted"/>
<keyword evidence="1" id="KW-1133">Transmembrane helix</keyword>
<evidence type="ECO:0000256" key="1">
    <source>
        <dbReference type="SAM" id="Phobius"/>
    </source>
</evidence>
<reference evidence="2" key="1">
    <citation type="submission" date="2018-05" db="EMBL/GenBank/DDBJ databases">
        <authorList>
            <person name="Lanie J.A."/>
            <person name="Ng W.-L."/>
            <person name="Kazmierczak K.M."/>
            <person name="Andrzejewski T.M."/>
            <person name="Davidsen T.M."/>
            <person name="Wayne K.J."/>
            <person name="Tettelin H."/>
            <person name="Glass J.I."/>
            <person name="Rusch D."/>
            <person name="Podicherti R."/>
            <person name="Tsui H.-C.T."/>
            <person name="Winkler M.E."/>
        </authorList>
    </citation>
    <scope>NUCLEOTIDE SEQUENCE</scope>
</reference>
<accession>A0A382RYF5</accession>
<protein>
    <submittedName>
        <fullName evidence="2">Uncharacterized protein</fullName>
    </submittedName>
</protein>
<keyword evidence="1" id="KW-0472">Membrane</keyword>
<organism evidence="2">
    <name type="scientific">marine metagenome</name>
    <dbReference type="NCBI Taxonomy" id="408172"/>
    <lineage>
        <taxon>unclassified sequences</taxon>
        <taxon>metagenomes</taxon>
        <taxon>ecological metagenomes</taxon>
    </lineage>
</organism>
<name>A0A382RYF5_9ZZZZ</name>
<keyword evidence="1" id="KW-0812">Transmembrane</keyword>
<dbReference type="AlphaFoldDB" id="A0A382RYF5"/>
<dbReference type="EMBL" id="UINC01124800">
    <property type="protein sequence ID" value="SVD02195.1"/>
    <property type="molecule type" value="Genomic_DNA"/>
</dbReference>
<feature type="transmembrane region" description="Helical" evidence="1">
    <location>
        <begin position="6"/>
        <end position="23"/>
    </location>
</feature>
<gene>
    <name evidence="2" type="ORF">METZ01_LOCUS355049</name>
</gene>
<sequence>MSESELLYLIHIVFITACVFFSYKSGTKEGRSQMVESFLDKKIITEERLKKEYDIEQ</sequence>